<feature type="region of interest" description="Disordered" evidence="1">
    <location>
        <begin position="17"/>
        <end position="37"/>
    </location>
</feature>
<dbReference type="EMBL" id="AP022325">
    <property type="protein sequence ID" value="BBU47884.1"/>
    <property type="molecule type" value="Genomic_DNA"/>
</dbReference>
<keyword evidence="3" id="KW-1185">Reference proteome</keyword>
<dbReference type="AlphaFoldDB" id="A0A809S968"/>
<gene>
    <name evidence="2" type="ORF">JPM2_5770</name>
</gene>
<accession>A0A809S968</accession>
<evidence type="ECO:0000313" key="2">
    <source>
        <dbReference type="EMBL" id="BBU47884.1"/>
    </source>
</evidence>
<organism evidence="2 3">
    <name type="scientific">Mycoplasmopsis felis</name>
    <dbReference type="NCBI Taxonomy" id="33923"/>
    <lineage>
        <taxon>Bacteria</taxon>
        <taxon>Bacillati</taxon>
        <taxon>Mycoplasmatota</taxon>
        <taxon>Mycoplasmoidales</taxon>
        <taxon>Metamycoplasmataceae</taxon>
        <taxon>Mycoplasmopsis</taxon>
    </lineage>
</organism>
<evidence type="ECO:0000313" key="3">
    <source>
        <dbReference type="Proteomes" id="UP000464317"/>
    </source>
</evidence>
<sequence length="37" mass="4459">MRKIVRLKNKMIAEKRAKKLSKEHARNLRRQERLASA</sequence>
<dbReference type="Proteomes" id="UP000464317">
    <property type="component" value="Chromosome"/>
</dbReference>
<dbReference type="KEGG" id="mfel:JPM2_5770"/>
<protein>
    <submittedName>
        <fullName evidence="2">Uncharacterized protein</fullName>
    </submittedName>
</protein>
<proteinExistence type="predicted"/>
<evidence type="ECO:0000256" key="1">
    <source>
        <dbReference type="SAM" id="MobiDB-lite"/>
    </source>
</evidence>
<name>A0A809S968_9BACT</name>
<reference evidence="2 3" key="1">
    <citation type="submission" date="2020-01" db="EMBL/GenBank/DDBJ databases">
        <title>Complete genome sequence of Mycoplasma felis strain Myco-2.</title>
        <authorList>
            <person name="Kinoshita Y."/>
            <person name="Niwa H."/>
            <person name="Uchida-Fujii E."/>
            <person name="Nukada T."/>
        </authorList>
    </citation>
    <scope>NUCLEOTIDE SEQUENCE [LARGE SCALE GENOMIC DNA]</scope>
    <source>
        <strain evidence="2 3">Myco-2</strain>
    </source>
</reference>